<evidence type="ECO:0000313" key="2">
    <source>
        <dbReference type="Proteomes" id="UP001220961"/>
    </source>
</evidence>
<dbReference type="Pfam" id="PF16093">
    <property type="entry name" value="PAC4"/>
    <property type="match status" value="1"/>
</dbReference>
<sequence length="146" mass="15615">MHTRAFVVRVPHAHNRTFGVQCVALRDSMMLWCGAVPNDTGEDEAQMPAAPAGCLARDWSVAMTAGARAHSTGTCLYRADSEAALPMAQRLASATGLAQLYLSLDLPPALCVGGMVPLAPEDTQALHALELGLKDVCRRMLPYTRP</sequence>
<evidence type="ECO:0000313" key="1">
    <source>
        <dbReference type="EMBL" id="WFD19951.1"/>
    </source>
</evidence>
<dbReference type="InterPro" id="IPR032157">
    <property type="entry name" value="PAC4"/>
</dbReference>
<reference evidence="1" key="1">
    <citation type="submission" date="2023-03" db="EMBL/GenBank/DDBJ databases">
        <title>Mating type loci evolution in Malassezia.</title>
        <authorList>
            <person name="Coelho M.A."/>
        </authorList>
    </citation>
    <scope>NUCLEOTIDE SEQUENCE</scope>
    <source>
        <strain evidence="1">CBS 10434</strain>
    </source>
</reference>
<protein>
    <submittedName>
        <fullName evidence="1">Uncharacterized protein</fullName>
    </submittedName>
</protein>
<dbReference type="Proteomes" id="UP001220961">
    <property type="component" value="Chromosome 4"/>
</dbReference>
<proteinExistence type="predicted"/>
<dbReference type="EMBL" id="CP119911">
    <property type="protein sequence ID" value="WFD19951.1"/>
    <property type="molecule type" value="Genomic_DNA"/>
</dbReference>
<name>A0AAF0EBH1_9BASI</name>
<organism evidence="1 2">
    <name type="scientific">Malassezia caprae</name>
    <dbReference type="NCBI Taxonomy" id="1381934"/>
    <lineage>
        <taxon>Eukaryota</taxon>
        <taxon>Fungi</taxon>
        <taxon>Dikarya</taxon>
        <taxon>Basidiomycota</taxon>
        <taxon>Ustilaginomycotina</taxon>
        <taxon>Malasseziomycetes</taxon>
        <taxon>Malasseziales</taxon>
        <taxon>Malasseziaceae</taxon>
        <taxon>Malassezia</taxon>
    </lineage>
</organism>
<dbReference type="GO" id="GO:0043248">
    <property type="term" value="P:proteasome assembly"/>
    <property type="evidence" value="ECO:0007669"/>
    <property type="project" value="InterPro"/>
</dbReference>
<accession>A0AAF0EBH1</accession>
<keyword evidence="2" id="KW-1185">Reference proteome</keyword>
<dbReference type="AlphaFoldDB" id="A0AAF0EBH1"/>
<gene>
    <name evidence="1" type="ORF">MCAP1_002194</name>
</gene>